<protein>
    <submittedName>
        <fullName evidence="1">Uncharacterized protein</fullName>
    </submittedName>
</protein>
<evidence type="ECO:0000313" key="1">
    <source>
        <dbReference type="EMBL" id="CDW88150.1"/>
    </source>
</evidence>
<sequence>MIQNQDKLAINLYAITFDPQDTECFNKLTEFFSFKTLRYIDSNFESKLENMRDEIRLQMVKEKKVQLIVVLNELYSVQQIQKIYSLFQYKDLQYIIAQRKSSKLLEVNFLENLHTQSQEEVAQNLMDQYSINSDLFQIINTNLDTQGDSFKFSADEIQLDEISFSQKLKLVERKHFQSLGQKYGSPPKKRLLARFSNKIILDHQLFDSSIELSSSQISELENLSEVSNSFHIDDTIWCIVDNNNLMLVDSSQANKLISVAQVLHPIKSIEFVKQDSVLIVFQNFGIITTFKLKEKQNKTIQSILCMSPKKSNKYLMTKPPKSLEQIEQFRVKEVFNCTSKLSEQEILIGTSKGLHIYRYDKKQMSPETFEMLRNQQVLQIVQSENLEYLIITRTSKGYQLNQVNIDRETTKIIYQFDCFTDTEFKALIPIKHGYLIQDSERVVLIDQNGSVVDVLVLREKENDRDTISSKMVEVFNMIDLRPEYLFVLNDSICEIVLV</sequence>
<dbReference type="AlphaFoldDB" id="A0A078B0G8"/>
<name>A0A078B0G8_STYLE</name>
<gene>
    <name evidence="1" type="primary">Contig17806.g18932</name>
    <name evidence="1" type="ORF">STYLEM_17267</name>
</gene>
<reference evidence="1 2" key="1">
    <citation type="submission" date="2014-06" db="EMBL/GenBank/DDBJ databases">
        <authorList>
            <person name="Swart Estienne"/>
        </authorList>
    </citation>
    <scope>NUCLEOTIDE SEQUENCE [LARGE SCALE GENOMIC DNA]</scope>
    <source>
        <strain evidence="1 2">130c</strain>
    </source>
</reference>
<dbReference type="Proteomes" id="UP000039865">
    <property type="component" value="Unassembled WGS sequence"/>
</dbReference>
<dbReference type="InParanoid" id="A0A078B0G8"/>
<proteinExistence type="predicted"/>
<organism evidence="1 2">
    <name type="scientific">Stylonychia lemnae</name>
    <name type="common">Ciliate</name>
    <dbReference type="NCBI Taxonomy" id="5949"/>
    <lineage>
        <taxon>Eukaryota</taxon>
        <taxon>Sar</taxon>
        <taxon>Alveolata</taxon>
        <taxon>Ciliophora</taxon>
        <taxon>Intramacronucleata</taxon>
        <taxon>Spirotrichea</taxon>
        <taxon>Stichotrichia</taxon>
        <taxon>Sporadotrichida</taxon>
        <taxon>Oxytrichidae</taxon>
        <taxon>Stylonychinae</taxon>
        <taxon>Stylonychia</taxon>
    </lineage>
</organism>
<evidence type="ECO:0000313" key="2">
    <source>
        <dbReference type="Proteomes" id="UP000039865"/>
    </source>
</evidence>
<accession>A0A078B0G8</accession>
<keyword evidence="2" id="KW-1185">Reference proteome</keyword>
<dbReference type="EMBL" id="CCKQ01016276">
    <property type="protein sequence ID" value="CDW88150.1"/>
    <property type="molecule type" value="Genomic_DNA"/>
</dbReference>